<name>A0A0N5AZI5_9BILA</name>
<accession>A0A0N5AZI5</accession>
<evidence type="ECO:0000313" key="1">
    <source>
        <dbReference type="Proteomes" id="UP000046393"/>
    </source>
</evidence>
<organism evidence="1 2">
    <name type="scientific">Syphacia muris</name>
    <dbReference type="NCBI Taxonomy" id="451379"/>
    <lineage>
        <taxon>Eukaryota</taxon>
        <taxon>Metazoa</taxon>
        <taxon>Ecdysozoa</taxon>
        <taxon>Nematoda</taxon>
        <taxon>Chromadorea</taxon>
        <taxon>Rhabditida</taxon>
        <taxon>Spirurina</taxon>
        <taxon>Oxyuridomorpha</taxon>
        <taxon>Oxyuroidea</taxon>
        <taxon>Oxyuridae</taxon>
        <taxon>Syphacia</taxon>
    </lineage>
</organism>
<protein>
    <submittedName>
        <fullName evidence="2">Uncharacterized protein</fullName>
    </submittedName>
</protein>
<proteinExistence type="predicted"/>
<reference evidence="2" key="1">
    <citation type="submission" date="2017-02" db="UniProtKB">
        <authorList>
            <consortium name="WormBaseParasite"/>
        </authorList>
    </citation>
    <scope>IDENTIFICATION</scope>
</reference>
<sequence>MTKKEEEEIKERRGVAEGEEGMMHLFMDFCRLSAKCLSVVCEHVNSVASDTSTTDVSCKVYEEVHVGIVDVTIKVEQAAA</sequence>
<dbReference type="Proteomes" id="UP000046393">
    <property type="component" value="Unplaced"/>
</dbReference>
<evidence type="ECO:0000313" key="2">
    <source>
        <dbReference type="WBParaSite" id="SMUV_0001041001-mRNA-1"/>
    </source>
</evidence>
<dbReference type="AlphaFoldDB" id="A0A0N5AZI5"/>
<dbReference type="WBParaSite" id="SMUV_0001041001-mRNA-1">
    <property type="protein sequence ID" value="SMUV_0001041001-mRNA-1"/>
    <property type="gene ID" value="SMUV_0001041001"/>
</dbReference>
<keyword evidence="1" id="KW-1185">Reference proteome</keyword>